<feature type="transmembrane region" description="Helical" evidence="2">
    <location>
        <begin position="52"/>
        <end position="73"/>
    </location>
</feature>
<keyword evidence="5" id="KW-1185">Reference proteome</keyword>
<evidence type="ECO:0000256" key="2">
    <source>
        <dbReference type="SAM" id="Phobius"/>
    </source>
</evidence>
<feature type="transmembrane region" description="Helical" evidence="2">
    <location>
        <begin position="197"/>
        <end position="217"/>
    </location>
</feature>
<organism evidence="4 5">
    <name type="scientific">Sistotremastrum suecicum HHB10207 ss-3</name>
    <dbReference type="NCBI Taxonomy" id="1314776"/>
    <lineage>
        <taxon>Eukaryota</taxon>
        <taxon>Fungi</taxon>
        <taxon>Dikarya</taxon>
        <taxon>Basidiomycota</taxon>
        <taxon>Agaricomycotina</taxon>
        <taxon>Agaricomycetes</taxon>
        <taxon>Sistotremastrales</taxon>
        <taxon>Sistotremastraceae</taxon>
        <taxon>Sistotremastrum</taxon>
    </lineage>
</organism>
<accession>A0A166G2Y1</accession>
<dbReference type="AlphaFoldDB" id="A0A166G2Y1"/>
<dbReference type="STRING" id="1314776.A0A166G2Y1"/>
<dbReference type="PANTHER" id="PTHR40465:SF1">
    <property type="entry name" value="DUF6534 DOMAIN-CONTAINING PROTEIN"/>
    <property type="match status" value="1"/>
</dbReference>
<evidence type="ECO:0000256" key="1">
    <source>
        <dbReference type="SAM" id="MobiDB-lite"/>
    </source>
</evidence>
<gene>
    <name evidence="4" type="ORF">SISSUDRAFT_1043096</name>
</gene>
<feature type="compositionally biased region" description="Polar residues" evidence="1">
    <location>
        <begin position="311"/>
        <end position="329"/>
    </location>
</feature>
<proteinExistence type="predicted"/>
<evidence type="ECO:0000313" key="4">
    <source>
        <dbReference type="EMBL" id="KZT41256.1"/>
    </source>
</evidence>
<protein>
    <recommendedName>
        <fullName evidence="3">DUF6534 domain-containing protein</fullName>
    </recommendedName>
</protein>
<name>A0A166G2Y1_9AGAM</name>
<evidence type="ECO:0000259" key="3">
    <source>
        <dbReference type="Pfam" id="PF20152"/>
    </source>
</evidence>
<reference evidence="4 5" key="1">
    <citation type="journal article" date="2016" name="Mol. Biol. Evol.">
        <title>Comparative Genomics of Early-Diverging Mushroom-Forming Fungi Provides Insights into the Origins of Lignocellulose Decay Capabilities.</title>
        <authorList>
            <person name="Nagy L.G."/>
            <person name="Riley R."/>
            <person name="Tritt A."/>
            <person name="Adam C."/>
            <person name="Daum C."/>
            <person name="Floudas D."/>
            <person name="Sun H."/>
            <person name="Yadav J.S."/>
            <person name="Pangilinan J."/>
            <person name="Larsson K.H."/>
            <person name="Matsuura K."/>
            <person name="Barry K."/>
            <person name="Labutti K."/>
            <person name="Kuo R."/>
            <person name="Ohm R.A."/>
            <person name="Bhattacharya S.S."/>
            <person name="Shirouzu T."/>
            <person name="Yoshinaga Y."/>
            <person name="Martin F.M."/>
            <person name="Grigoriev I.V."/>
            <person name="Hibbett D.S."/>
        </authorList>
    </citation>
    <scope>NUCLEOTIDE SEQUENCE [LARGE SCALE GENOMIC DNA]</scope>
    <source>
        <strain evidence="4 5">HHB10207 ss-3</strain>
    </source>
</reference>
<dbReference type="InterPro" id="IPR045339">
    <property type="entry name" value="DUF6534"/>
</dbReference>
<keyword evidence="2" id="KW-0472">Membrane</keyword>
<evidence type="ECO:0000313" key="5">
    <source>
        <dbReference type="Proteomes" id="UP000076798"/>
    </source>
</evidence>
<feature type="transmembrane region" description="Helical" evidence="2">
    <location>
        <begin position="93"/>
        <end position="113"/>
    </location>
</feature>
<feature type="transmembrane region" description="Helical" evidence="2">
    <location>
        <begin position="229"/>
        <end position="250"/>
    </location>
</feature>
<dbReference type="Proteomes" id="UP000076798">
    <property type="component" value="Unassembled WGS sequence"/>
</dbReference>
<feature type="transmembrane region" description="Helical" evidence="2">
    <location>
        <begin position="162"/>
        <end position="185"/>
    </location>
</feature>
<dbReference type="PANTHER" id="PTHR40465">
    <property type="entry name" value="CHROMOSOME 1, WHOLE GENOME SHOTGUN SEQUENCE"/>
    <property type="match status" value="1"/>
</dbReference>
<dbReference type="EMBL" id="KV428023">
    <property type="protein sequence ID" value="KZT41256.1"/>
    <property type="molecule type" value="Genomic_DNA"/>
</dbReference>
<feature type="region of interest" description="Disordered" evidence="1">
    <location>
        <begin position="311"/>
        <end position="360"/>
    </location>
</feature>
<keyword evidence="2" id="KW-1133">Transmembrane helix</keyword>
<dbReference type="OrthoDB" id="2535105at2759"/>
<feature type="domain" description="DUF6534" evidence="3">
    <location>
        <begin position="169"/>
        <end position="254"/>
    </location>
</feature>
<sequence length="360" mass="40171">MDAAAPVIPKLDNTFGALLVGIIVAAFLEGVLTLQCYVYFTTFKNDRVYLKYLVFAVWVLDFIHFVVICRMQYHYVITNFGNLEALGVAHWTFDVAVLLTSVIAFIIQMYFVWRAWIFTKAPVLAAFIFLLSLLCLGTGLACSAETFLLVDFAKFIKYRWLVGLWLGSSAACDVLVAGSLCYTLWNSRTGFRTTDGILTRLIVWTLNTGLLTSAIAIVDTVCFTTMDNLIHFAFNVTLGKLYANMFVATLNQRTRSRAYDNTTNSANFGNTWHGRDRFNQQSGVQITTVKETISSPPILEEEAKYAMRLQTLSPENKTPARTVNLPTSESNDDDTKSVRTAYGDGKPAGIPPFSDNGDYC</sequence>
<dbReference type="Pfam" id="PF20152">
    <property type="entry name" value="DUF6534"/>
    <property type="match status" value="1"/>
</dbReference>
<keyword evidence="2" id="KW-0812">Transmembrane</keyword>
<feature type="transmembrane region" description="Helical" evidence="2">
    <location>
        <begin position="15"/>
        <end position="40"/>
    </location>
</feature>
<feature type="transmembrane region" description="Helical" evidence="2">
    <location>
        <begin position="125"/>
        <end position="150"/>
    </location>
</feature>